<dbReference type="RefSeq" id="WP_148813647.1">
    <property type="nucleotide sequence ID" value="NZ_CP043046.1"/>
</dbReference>
<dbReference type="EMBL" id="CP043046">
    <property type="protein sequence ID" value="QEI05434.1"/>
    <property type="molecule type" value="Genomic_DNA"/>
</dbReference>
<feature type="transmembrane region" description="Helical" evidence="1">
    <location>
        <begin position="314"/>
        <end position="335"/>
    </location>
</feature>
<proteinExistence type="predicted"/>
<evidence type="ECO:0008006" key="6">
    <source>
        <dbReference type="Google" id="ProtNLM"/>
    </source>
</evidence>
<dbReference type="Pfam" id="PF19830">
    <property type="entry name" value="DUF6311"/>
    <property type="match status" value="1"/>
</dbReference>
<evidence type="ECO:0000313" key="5">
    <source>
        <dbReference type="Proteomes" id="UP000325161"/>
    </source>
</evidence>
<organism evidence="4 5">
    <name type="scientific">Pigmentiphaga aceris</name>
    <dbReference type="NCBI Taxonomy" id="1940612"/>
    <lineage>
        <taxon>Bacteria</taxon>
        <taxon>Pseudomonadati</taxon>
        <taxon>Pseudomonadota</taxon>
        <taxon>Betaproteobacteria</taxon>
        <taxon>Burkholderiales</taxon>
        <taxon>Alcaligenaceae</taxon>
        <taxon>Pigmentiphaga</taxon>
    </lineage>
</organism>
<feature type="transmembrane region" description="Helical" evidence="1">
    <location>
        <begin position="179"/>
        <end position="208"/>
    </location>
</feature>
<feature type="domain" description="DUF6311" evidence="3">
    <location>
        <begin position="423"/>
        <end position="504"/>
    </location>
</feature>
<feature type="transmembrane region" description="Helical" evidence="1">
    <location>
        <begin position="220"/>
        <end position="241"/>
    </location>
</feature>
<sequence>MPPAYAYALAAMLGIALFFELYPVSFLLGHGAFFETSDPSQHVTGWRYFAQDTWHFPLLHTTRLNYPAGVNIAFTDSIPLAALLFKPFVAWLPAGFHYFGLWHALVYVTQALAATFLLRALGVRHAPGLIVAVFMTLIWPALVWRMPHTSLMTHSIILASLGCYVSGREGLWRPMSAALGMVGIALVALLIHPYLFAMSYSLLLMYLVEAGINVRGRERWRMPLILVPLSLVIVMAIAWTLGYLGQSSTTDGFGTFSMNLQAPFCSGDVFPCGTMTPGNPQGEGFNYLGAGVLLLIAAALLTRLRDVGRLLRQYPVLTIGMILFTLYAVSNRIVWQHDVLLSYEVPGFLEKLVNTFRASGRFFWPVGYALLFMALASLLRKPAAWVLPLLLVAMPLQWYDVFPHRWGVRQLAKAPSRGDLQPWQTAMRDIKHINIYPAYGCDDTSEAIYSFLQRVGTHYNVTLDTGHIARSTPDCALNQDRFTKPFADDTLYVMAAAKLDKPLSITAGFRQAIKAGQCGINGEMLVCRSAGKPADWSGPLDMKAVAPTMTLMNHWNGAELPSLVGKPEGTSMVASQEGILSYGPYTTLLPGRYRFRIQYRGDAPREVEQARWDIQYTDAQNVTTEQASGAMPGTASEAATIDGIITVPRGHAGRWEIRTRLLGADRMQLIGLDIEPD</sequence>
<dbReference type="InterPro" id="IPR046278">
    <property type="entry name" value="DUF6311"/>
</dbReference>
<feature type="transmembrane region" description="Helical" evidence="1">
    <location>
        <begin position="126"/>
        <end position="144"/>
    </location>
</feature>
<reference evidence="4 5" key="1">
    <citation type="submission" date="2019-08" db="EMBL/GenBank/DDBJ databases">
        <title>Amphibian skin-associated Pigmentiphaga: genome sequence and occurrence across geography and hosts.</title>
        <authorList>
            <person name="Bletz M.C."/>
            <person name="Bunk B."/>
            <person name="Sproeer C."/>
            <person name="Biwer P."/>
            <person name="Reiter S."/>
            <person name="Rabemananjara F.C.E."/>
            <person name="Schulz S."/>
            <person name="Overmann J."/>
            <person name="Vences M."/>
        </authorList>
    </citation>
    <scope>NUCLEOTIDE SEQUENCE [LARGE SCALE GENOMIC DNA]</scope>
    <source>
        <strain evidence="4 5">Mada1488</strain>
    </source>
</reference>
<name>A0A5C0AUZ6_9BURK</name>
<dbReference type="Proteomes" id="UP000325161">
    <property type="component" value="Chromosome"/>
</dbReference>
<feature type="transmembrane region" description="Helical" evidence="1">
    <location>
        <begin position="362"/>
        <end position="379"/>
    </location>
</feature>
<keyword evidence="1" id="KW-0812">Transmembrane</keyword>
<feature type="transmembrane region" description="Helical" evidence="1">
    <location>
        <begin position="7"/>
        <end position="28"/>
    </location>
</feature>
<dbReference type="KEGG" id="pacr:FXN63_05950"/>
<feature type="domain" description="DUF6311" evidence="2">
    <location>
        <begin position="11"/>
        <end position="401"/>
    </location>
</feature>
<evidence type="ECO:0000256" key="1">
    <source>
        <dbReference type="SAM" id="Phobius"/>
    </source>
</evidence>
<keyword evidence="5" id="KW-1185">Reference proteome</keyword>
<protein>
    <recommendedName>
        <fullName evidence="6">YfhO family protein</fullName>
    </recommendedName>
</protein>
<evidence type="ECO:0000313" key="4">
    <source>
        <dbReference type="EMBL" id="QEI05434.1"/>
    </source>
</evidence>
<keyword evidence="1" id="KW-0472">Membrane</keyword>
<evidence type="ECO:0000259" key="2">
    <source>
        <dbReference type="Pfam" id="PF19830"/>
    </source>
</evidence>
<feature type="transmembrane region" description="Helical" evidence="1">
    <location>
        <begin position="97"/>
        <end position="120"/>
    </location>
</feature>
<dbReference type="Pfam" id="PF25853">
    <property type="entry name" value="DUF6311_C"/>
    <property type="match status" value="1"/>
</dbReference>
<dbReference type="InterPro" id="IPR058671">
    <property type="entry name" value="DUF6311_C"/>
</dbReference>
<accession>A0A5C0AUZ6</accession>
<gene>
    <name evidence="4" type="ORF">FXN63_05950</name>
</gene>
<keyword evidence="1" id="KW-1133">Transmembrane helix</keyword>
<evidence type="ECO:0000259" key="3">
    <source>
        <dbReference type="Pfam" id="PF25853"/>
    </source>
</evidence>
<feature type="transmembrane region" description="Helical" evidence="1">
    <location>
        <begin position="284"/>
        <end position="302"/>
    </location>
</feature>
<dbReference type="OrthoDB" id="1814621at2"/>
<dbReference type="AlphaFoldDB" id="A0A5C0AUZ6"/>